<reference evidence="3" key="2">
    <citation type="submission" date="2020-09" db="EMBL/GenBank/DDBJ databases">
        <authorList>
            <person name="Sun Q."/>
            <person name="Sedlacek I."/>
        </authorList>
    </citation>
    <scope>NUCLEOTIDE SEQUENCE</scope>
    <source>
        <strain evidence="3">CCM 7684</strain>
    </source>
</reference>
<feature type="domain" description="Cupin type-2" evidence="2">
    <location>
        <begin position="65"/>
        <end position="131"/>
    </location>
</feature>
<keyword evidence="4" id="KW-1185">Reference proteome</keyword>
<comment type="caution">
    <text evidence="3">The sequence shown here is derived from an EMBL/GenBank/DDBJ whole genome shotgun (WGS) entry which is preliminary data.</text>
</comment>
<organism evidence="3 4">
    <name type="scientific">Agaricicola taiwanensis</name>
    <dbReference type="NCBI Taxonomy" id="591372"/>
    <lineage>
        <taxon>Bacteria</taxon>
        <taxon>Pseudomonadati</taxon>
        <taxon>Pseudomonadota</taxon>
        <taxon>Alphaproteobacteria</taxon>
        <taxon>Rhodobacterales</taxon>
        <taxon>Paracoccaceae</taxon>
        <taxon>Agaricicola</taxon>
    </lineage>
</organism>
<reference evidence="3" key="1">
    <citation type="journal article" date="2014" name="Int. J. Syst. Evol. Microbiol.">
        <title>Complete genome sequence of Corynebacterium casei LMG S-19264T (=DSM 44701T), isolated from a smear-ripened cheese.</title>
        <authorList>
            <consortium name="US DOE Joint Genome Institute (JGI-PGF)"/>
            <person name="Walter F."/>
            <person name="Albersmeier A."/>
            <person name="Kalinowski J."/>
            <person name="Ruckert C."/>
        </authorList>
    </citation>
    <scope>NUCLEOTIDE SEQUENCE</scope>
    <source>
        <strain evidence="3">CCM 7684</strain>
    </source>
</reference>
<evidence type="ECO:0000259" key="2">
    <source>
        <dbReference type="Pfam" id="PF07883"/>
    </source>
</evidence>
<dbReference type="PANTHER" id="PTHR43698">
    <property type="entry name" value="RIBD C-TERMINAL DOMAIN CONTAINING PROTEIN"/>
    <property type="match status" value="1"/>
</dbReference>
<dbReference type="Proteomes" id="UP000602745">
    <property type="component" value="Unassembled WGS sequence"/>
</dbReference>
<name>A0A8J2YF40_9RHOB</name>
<dbReference type="PANTHER" id="PTHR43698:SF1">
    <property type="entry name" value="BLL4564 PROTEIN"/>
    <property type="match status" value="1"/>
</dbReference>
<evidence type="ECO:0000313" key="3">
    <source>
        <dbReference type="EMBL" id="GGE40250.1"/>
    </source>
</evidence>
<dbReference type="InterPro" id="IPR011051">
    <property type="entry name" value="RmlC_Cupin_sf"/>
</dbReference>
<dbReference type="Pfam" id="PF07883">
    <property type="entry name" value="Cupin_2"/>
    <property type="match status" value="1"/>
</dbReference>
<keyword evidence="1" id="KW-0732">Signal</keyword>
<dbReference type="EMBL" id="BMCP01000002">
    <property type="protein sequence ID" value="GGE40250.1"/>
    <property type="molecule type" value="Genomic_DNA"/>
</dbReference>
<feature type="chain" id="PRO_5035159208" evidence="1">
    <location>
        <begin position="23"/>
        <end position="150"/>
    </location>
</feature>
<feature type="signal peptide" evidence="1">
    <location>
        <begin position="1"/>
        <end position="22"/>
    </location>
</feature>
<dbReference type="SUPFAM" id="SSF51182">
    <property type="entry name" value="RmlC-like cupins"/>
    <property type="match status" value="1"/>
</dbReference>
<sequence>MKRLLAPTLTALTLSSPTLSHAQSIQVTPGGSTPSAIGSAENFSGHVVVDLLGPAGTQTGAATGLVTFAPEARTAWHSHPAGQLLMVTTGAGWVQQEGQPRQDIKSGDSVWIPAGVKHWHGATDTNGMSHIVVTYILDGKNADWMELVSD</sequence>
<dbReference type="InterPro" id="IPR047263">
    <property type="entry name" value="HNL-like_cupin"/>
</dbReference>
<dbReference type="Gene3D" id="2.60.120.10">
    <property type="entry name" value="Jelly Rolls"/>
    <property type="match status" value="1"/>
</dbReference>
<evidence type="ECO:0000256" key="1">
    <source>
        <dbReference type="SAM" id="SignalP"/>
    </source>
</evidence>
<evidence type="ECO:0000313" key="4">
    <source>
        <dbReference type="Proteomes" id="UP000602745"/>
    </source>
</evidence>
<proteinExistence type="predicted"/>
<dbReference type="RefSeq" id="WP_188409318.1">
    <property type="nucleotide sequence ID" value="NZ_BMCP01000002.1"/>
</dbReference>
<dbReference type="InterPro" id="IPR013096">
    <property type="entry name" value="Cupin_2"/>
</dbReference>
<accession>A0A8J2YF40</accession>
<dbReference type="InterPro" id="IPR014710">
    <property type="entry name" value="RmlC-like_jellyroll"/>
</dbReference>
<dbReference type="AlphaFoldDB" id="A0A8J2YF40"/>
<protein>
    <submittedName>
        <fullName evidence="3">Cupin</fullName>
    </submittedName>
</protein>
<gene>
    <name evidence="3" type="ORF">GCM10007276_16930</name>
</gene>
<dbReference type="CDD" id="cd02233">
    <property type="entry name" value="cupin_HNL-like"/>
    <property type="match status" value="1"/>
</dbReference>